<comment type="cofactor">
    <cofactor evidence="9">
        <name>Fe(2+)</name>
        <dbReference type="ChEBI" id="CHEBI:29033"/>
    </cofactor>
    <text evidence="9">Binds 2 Fe(2+) ions per subunit.</text>
</comment>
<dbReference type="GeneID" id="15806646"/>
<dbReference type="Gene3D" id="1.25.10.10">
    <property type="entry name" value="Leucine-rich Repeat Variant"/>
    <property type="match status" value="2"/>
</dbReference>
<sequence>MVDTNSFIDDFLRLDEFSKPSKEMIESVLLSKDVQLSAQLRALYFCRDLPIEDATKILLSALEIHHETFLRHEIAYVIGQSGCFNASDALEKLLKDSSEDPMVRHEAAEALGAIGSKNSLELIKKYSTDHCRAVSDTCKLALHSLLTSEQESQSDTAHVSCPVSYSAYRAIDPILSALDCENMTLESLSTILMNEGLPLYKRYEALYAIRNIATGDAAKVIGSAMVNDKSSEVFRHECAFVLGQMQEVSSVNFLVECLKNSQEEPMARHEAALALGSCGSTCTEQEYFQLIMDTLTQHLQDSVKVVSDSCLVALDNISESRKEVLA</sequence>
<dbReference type="EMBL" id="ACOU01000002">
    <property type="protein sequence ID" value="EKX73723.1"/>
    <property type="molecule type" value="Genomic_DNA"/>
</dbReference>
<dbReference type="InterPro" id="IPR016024">
    <property type="entry name" value="ARM-type_fold"/>
</dbReference>
<proteinExistence type="inferred from homology"/>
<dbReference type="GO" id="GO:0046872">
    <property type="term" value="F:metal ion binding"/>
    <property type="evidence" value="ECO:0007669"/>
    <property type="project" value="UniProtKB-KW"/>
</dbReference>
<comment type="similarity">
    <text evidence="9">Belongs to the deoxyhypusine hydroxylase family.</text>
</comment>
<dbReference type="eggNOG" id="KOG0567">
    <property type="taxonomic scope" value="Eukaryota"/>
</dbReference>
<comment type="caution">
    <text evidence="10">The sequence shown here is derived from an EMBL/GenBank/DDBJ whole genome shotgun (WGS) entry which is preliminary data.</text>
</comment>
<dbReference type="OrthoDB" id="421002at2759"/>
<evidence type="ECO:0000256" key="5">
    <source>
        <dbReference type="ARBA" id="ARBA00023002"/>
    </source>
</evidence>
<keyword evidence="11" id="KW-1185">Reference proteome</keyword>
<dbReference type="PANTHER" id="PTHR12697">
    <property type="entry name" value="PBS LYASE HEAT-LIKE PROTEIN"/>
    <property type="match status" value="1"/>
</dbReference>
<reference evidence="10 11" key="1">
    <citation type="journal article" date="2012" name="BMC Genomics">
        <title>Comparative genomic analysis and phylogenetic position of Theileria equi.</title>
        <authorList>
            <person name="Kappmeyer L.S."/>
            <person name="Thiagarajan M."/>
            <person name="Herndon D.R."/>
            <person name="Ramsay J.D."/>
            <person name="Caler E."/>
            <person name="Djikeng A."/>
            <person name="Gillespie J.J."/>
            <person name="Lau A.O."/>
            <person name="Roalson E.H."/>
            <person name="Silva J.C."/>
            <person name="Silva M.G."/>
            <person name="Suarez C.E."/>
            <person name="Ueti M.W."/>
            <person name="Nene V.M."/>
            <person name="Mealey R.H."/>
            <person name="Knowles D.P."/>
            <person name="Brayton K.A."/>
        </authorList>
    </citation>
    <scope>NUCLEOTIDE SEQUENCE [LARGE SCALE GENOMIC DNA]</scope>
    <source>
        <strain evidence="10 11">WA</strain>
    </source>
</reference>
<dbReference type="GO" id="GO:0019135">
    <property type="term" value="F:deoxyhypusine monooxygenase activity"/>
    <property type="evidence" value="ECO:0007669"/>
    <property type="project" value="UniProtKB-UniRule"/>
</dbReference>
<dbReference type="Proteomes" id="UP000031512">
    <property type="component" value="Unassembled WGS sequence"/>
</dbReference>
<dbReference type="InterPro" id="IPR011989">
    <property type="entry name" value="ARM-like"/>
</dbReference>
<dbReference type="EC" id="1.14.99.29" evidence="9"/>
<feature type="binding site" evidence="9">
    <location>
        <position position="72"/>
    </location>
    <ligand>
        <name>Fe cation</name>
        <dbReference type="ChEBI" id="CHEBI:24875"/>
        <label>1</label>
    </ligand>
</feature>
<evidence type="ECO:0000256" key="7">
    <source>
        <dbReference type="ARBA" id="ARBA00023033"/>
    </source>
</evidence>
<dbReference type="UniPathway" id="UPA00354"/>
<feature type="binding site" evidence="9">
    <location>
        <position position="237"/>
    </location>
    <ligand>
        <name>Fe cation</name>
        <dbReference type="ChEBI" id="CHEBI:24875"/>
        <label>2</label>
    </ligand>
</feature>
<feature type="binding site" evidence="9">
    <location>
        <position position="236"/>
    </location>
    <ligand>
        <name>Fe cation</name>
        <dbReference type="ChEBI" id="CHEBI:24875"/>
        <label>2</label>
    </ligand>
</feature>
<name>L1LEX3_THEEQ</name>
<dbReference type="KEGG" id="beq:BEWA_037590"/>
<gene>
    <name evidence="10" type="ORF">BEWA_037590</name>
</gene>
<comment type="catalytic activity">
    <reaction evidence="1 9">
        <text>[eIF5A protein]-deoxyhypusine + AH2 + O2 = [eIF5A protein]-hypusine + A + H2O</text>
        <dbReference type="Rhea" id="RHEA:14101"/>
        <dbReference type="Rhea" id="RHEA-COMP:10144"/>
        <dbReference type="Rhea" id="RHEA-COMP:12592"/>
        <dbReference type="ChEBI" id="CHEBI:13193"/>
        <dbReference type="ChEBI" id="CHEBI:15377"/>
        <dbReference type="ChEBI" id="CHEBI:15379"/>
        <dbReference type="ChEBI" id="CHEBI:17499"/>
        <dbReference type="ChEBI" id="CHEBI:82657"/>
        <dbReference type="ChEBI" id="CHEBI:91175"/>
        <dbReference type="EC" id="1.14.99.29"/>
    </reaction>
</comment>
<evidence type="ECO:0000313" key="10">
    <source>
        <dbReference type="EMBL" id="EKX73723.1"/>
    </source>
</evidence>
<dbReference type="SUPFAM" id="SSF48371">
    <property type="entry name" value="ARM repeat"/>
    <property type="match status" value="1"/>
</dbReference>
<evidence type="ECO:0000256" key="8">
    <source>
        <dbReference type="ARBA" id="ARBA00023256"/>
    </source>
</evidence>
<feature type="binding site" evidence="9">
    <location>
        <position position="270"/>
    </location>
    <ligand>
        <name>Fe cation</name>
        <dbReference type="ChEBI" id="CHEBI:24875"/>
        <label>2</label>
    </ligand>
</feature>
<comment type="function">
    <text evidence="9">Catalyzes the hydroxylation of the N(6)-(4-aminobutyl)-L-lysine intermediate to form hypusine, an essential post-translational modification only found in mature eIF-5A factor.</text>
</comment>
<dbReference type="RefSeq" id="XP_004833175.1">
    <property type="nucleotide sequence ID" value="XM_004833118.1"/>
</dbReference>
<feature type="binding site" evidence="9">
    <location>
        <position position="106"/>
    </location>
    <ligand>
        <name>Fe cation</name>
        <dbReference type="ChEBI" id="CHEBI:24875"/>
        <label>1</label>
    </ligand>
</feature>
<evidence type="ECO:0000313" key="11">
    <source>
        <dbReference type="Proteomes" id="UP000031512"/>
    </source>
</evidence>
<evidence type="ECO:0000256" key="4">
    <source>
        <dbReference type="ARBA" id="ARBA00022737"/>
    </source>
</evidence>
<protein>
    <recommendedName>
        <fullName evidence="9">Deoxyhypusine hydroxylase</fullName>
        <shortName evidence="9">DOHH</shortName>
        <ecNumber evidence="9">1.14.99.29</ecNumber>
    </recommendedName>
    <alternativeName>
        <fullName evidence="9">Deoxyhypusine dioxygenase</fullName>
    </alternativeName>
    <alternativeName>
        <fullName evidence="9">Deoxyhypusine monooxygenase</fullName>
    </alternativeName>
</protein>
<dbReference type="Pfam" id="PF13646">
    <property type="entry name" value="HEAT_2"/>
    <property type="match status" value="1"/>
</dbReference>
<dbReference type="AlphaFoldDB" id="L1LEX3"/>
<evidence type="ECO:0000256" key="3">
    <source>
        <dbReference type="ARBA" id="ARBA00022723"/>
    </source>
</evidence>
<feature type="binding site" evidence="9">
    <location>
        <position position="73"/>
    </location>
    <ligand>
        <name>Fe cation</name>
        <dbReference type="ChEBI" id="CHEBI:24875"/>
        <label>1</label>
    </ligand>
</feature>
<keyword evidence="8 9" id="KW-0386">Hypusine biosynthesis</keyword>
<accession>L1LEX3</accession>
<comment type="pathway">
    <text evidence="2 9">Protein modification; eIF5A hypusination.</text>
</comment>
<dbReference type="SMART" id="SM00567">
    <property type="entry name" value="EZ_HEAT"/>
    <property type="match status" value="6"/>
</dbReference>
<evidence type="ECO:0000256" key="9">
    <source>
        <dbReference type="HAMAP-Rule" id="MF_03101"/>
    </source>
</evidence>
<keyword evidence="3 9" id="KW-0479">Metal-binding</keyword>
<dbReference type="PANTHER" id="PTHR12697:SF5">
    <property type="entry name" value="DEOXYHYPUSINE HYDROXYLASE"/>
    <property type="match status" value="1"/>
</dbReference>
<keyword evidence="5 9" id="KW-0560">Oxidoreductase</keyword>
<dbReference type="VEuPathDB" id="PiroplasmaDB:BEWA_037590"/>
<dbReference type="HAMAP" id="MF_03101">
    <property type="entry name" value="Deoxyhypusine_hydroxylase"/>
    <property type="match status" value="1"/>
</dbReference>
<dbReference type="Pfam" id="PF03130">
    <property type="entry name" value="HEAT_PBS"/>
    <property type="match status" value="1"/>
</dbReference>
<keyword evidence="7 9" id="KW-0503">Monooxygenase</keyword>
<dbReference type="STRING" id="1537102.L1LEX3"/>
<organism evidence="10 11">
    <name type="scientific">Theileria equi strain WA</name>
    <dbReference type="NCBI Taxonomy" id="1537102"/>
    <lineage>
        <taxon>Eukaryota</taxon>
        <taxon>Sar</taxon>
        <taxon>Alveolata</taxon>
        <taxon>Apicomplexa</taxon>
        <taxon>Aconoidasida</taxon>
        <taxon>Piroplasmida</taxon>
        <taxon>Theileriidae</taxon>
        <taxon>Theileria</taxon>
    </lineage>
</organism>
<evidence type="ECO:0000256" key="2">
    <source>
        <dbReference type="ARBA" id="ARBA00005041"/>
    </source>
</evidence>
<evidence type="ECO:0000256" key="6">
    <source>
        <dbReference type="ARBA" id="ARBA00023004"/>
    </source>
</evidence>
<evidence type="ECO:0000256" key="1">
    <source>
        <dbReference type="ARBA" id="ARBA00000068"/>
    </source>
</evidence>
<feature type="binding site" evidence="9">
    <location>
        <position position="105"/>
    </location>
    <ligand>
        <name>Fe cation</name>
        <dbReference type="ChEBI" id="CHEBI:24875"/>
        <label>1</label>
    </ligand>
</feature>
<keyword evidence="4" id="KW-0677">Repeat</keyword>
<dbReference type="InterPro" id="IPR004155">
    <property type="entry name" value="PBS_lyase_HEAT"/>
</dbReference>
<dbReference type="InterPro" id="IPR027517">
    <property type="entry name" value="Deoxyhypusine_hydroxylase"/>
</dbReference>
<feature type="binding site" evidence="9">
    <location>
        <position position="269"/>
    </location>
    <ligand>
        <name>Fe cation</name>
        <dbReference type="ChEBI" id="CHEBI:24875"/>
        <label>2</label>
    </ligand>
</feature>
<keyword evidence="6 9" id="KW-0408">Iron</keyword>